<feature type="domain" description="PPM-type phosphatase" evidence="1">
    <location>
        <begin position="36"/>
        <end position="276"/>
    </location>
</feature>
<dbReference type="Proteomes" id="UP000546464">
    <property type="component" value="Unassembled WGS sequence"/>
</dbReference>
<reference evidence="2 3" key="1">
    <citation type="submission" date="2020-07" db="EMBL/GenBank/DDBJ databases">
        <authorList>
            <person name="Feng X."/>
        </authorList>
    </citation>
    <scope>NUCLEOTIDE SEQUENCE [LARGE SCALE GENOMIC DNA]</scope>
    <source>
        <strain evidence="2 3">JCM31066</strain>
    </source>
</reference>
<dbReference type="Gene3D" id="3.60.40.10">
    <property type="entry name" value="PPM-type phosphatase domain"/>
    <property type="match status" value="1"/>
</dbReference>
<organism evidence="2 3">
    <name type="scientific">Ruficoccus amylovorans</name>
    <dbReference type="NCBI Taxonomy" id="1804625"/>
    <lineage>
        <taxon>Bacteria</taxon>
        <taxon>Pseudomonadati</taxon>
        <taxon>Verrucomicrobiota</taxon>
        <taxon>Opitutia</taxon>
        <taxon>Puniceicoccales</taxon>
        <taxon>Cerasicoccaceae</taxon>
        <taxon>Ruficoccus</taxon>
    </lineage>
</organism>
<dbReference type="EMBL" id="JACHVB010000052">
    <property type="protein sequence ID" value="MBC2595750.1"/>
    <property type="molecule type" value="Genomic_DNA"/>
</dbReference>
<proteinExistence type="predicted"/>
<accession>A0A842HHV6</accession>
<dbReference type="Pfam" id="PF13672">
    <property type="entry name" value="PP2C_2"/>
    <property type="match status" value="1"/>
</dbReference>
<dbReference type="InterPro" id="IPR036457">
    <property type="entry name" value="PPM-type-like_dom_sf"/>
</dbReference>
<sequence>MSENDDPAPPIKVTWSGMTHPGRFRKNNEDAFLALTVDAEEMRLLGKDGTSPMEGSDFIFAVSDGMGGANAGEYASRIAIDRISHTLPRSFWLGAMGMRRGAGEWLEHLFEEIHTEMSRMSHSYPECSGMGATLSLCWFAPGKMNFAHIGDSRIYYWPGGGELRQISHDHTHVGWLVRTGQITESQARFHPAKSGLQQVLGGNVGNIDPQIGSVEYEPGDRFVLTTDGITDGLSTRGIQSVFERSAKDERSISRRLIDEAMFNSGRDNLTALVIEIS</sequence>
<comment type="caution">
    <text evidence="2">The sequence shown here is derived from an EMBL/GenBank/DDBJ whole genome shotgun (WGS) entry which is preliminary data.</text>
</comment>
<protein>
    <submittedName>
        <fullName evidence="2">Serine/threonine-protein phosphatase</fullName>
    </submittedName>
</protein>
<dbReference type="AlphaFoldDB" id="A0A842HHV6"/>
<dbReference type="SMART" id="SM00332">
    <property type="entry name" value="PP2Cc"/>
    <property type="match status" value="1"/>
</dbReference>
<dbReference type="PROSITE" id="PS51746">
    <property type="entry name" value="PPM_2"/>
    <property type="match status" value="1"/>
</dbReference>
<evidence type="ECO:0000259" key="1">
    <source>
        <dbReference type="PROSITE" id="PS51746"/>
    </source>
</evidence>
<evidence type="ECO:0000313" key="2">
    <source>
        <dbReference type="EMBL" id="MBC2595750.1"/>
    </source>
</evidence>
<dbReference type="SUPFAM" id="SSF81606">
    <property type="entry name" value="PP2C-like"/>
    <property type="match status" value="1"/>
</dbReference>
<dbReference type="CDD" id="cd00143">
    <property type="entry name" value="PP2Cc"/>
    <property type="match status" value="1"/>
</dbReference>
<dbReference type="SMART" id="SM00331">
    <property type="entry name" value="PP2C_SIG"/>
    <property type="match status" value="1"/>
</dbReference>
<keyword evidence="3" id="KW-1185">Reference proteome</keyword>
<name>A0A842HHV6_9BACT</name>
<gene>
    <name evidence="2" type="ORF">H5P28_15895</name>
</gene>
<evidence type="ECO:0000313" key="3">
    <source>
        <dbReference type="Proteomes" id="UP000546464"/>
    </source>
</evidence>
<dbReference type="RefSeq" id="WP_185676683.1">
    <property type="nucleotide sequence ID" value="NZ_JACHVB010000052.1"/>
</dbReference>
<dbReference type="InterPro" id="IPR001932">
    <property type="entry name" value="PPM-type_phosphatase-like_dom"/>
</dbReference>